<reference evidence="2" key="2">
    <citation type="submission" date="2011-01" db="EMBL/GenBank/DDBJ databases">
        <title>The Non-contiguous Finished genome of Clostridium papyrosolvens.</title>
        <authorList>
            <person name="Lucas S."/>
            <person name="Copeland A."/>
            <person name="Lapidus A."/>
            <person name="Cheng J.-F."/>
            <person name="Goodwin L."/>
            <person name="Pitluck S."/>
            <person name="Misra M."/>
            <person name="Chertkov O."/>
            <person name="Detter J.C."/>
            <person name="Han C."/>
            <person name="Tapia R."/>
            <person name="Land M."/>
            <person name="Hauser L."/>
            <person name="Kyrpides N."/>
            <person name="Ivanova N."/>
            <person name="Pagani I."/>
            <person name="Mouttaki H."/>
            <person name="He Z."/>
            <person name="Zhou J."/>
            <person name="Hemme C.L."/>
            <person name="Woyke T."/>
        </authorList>
    </citation>
    <scope>NUCLEOTIDE SEQUENCE [LARGE SCALE GENOMIC DNA]</scope>
    <source>
        <strain evidence="2">DSM 2782</strain>
    </source>
</reference>
<feature type="transmembrane region" description="Helical" evidence="1">
    <location>
        <begin position="12"/>
        <end position="29"/>
    </location>
</feature>
<protein>
    <submittedName>
        <fullName evidence="2">Uncharacterized protein</fullName>
    </submittedName>
</protein>
<organism evidence="2 3">
    <name type="scientific">Ruminiclostridium papyrosolvens DSM 2782</name>
    <dbReference type="NCBI Taxonomy" id="588581"/>
    <lineage>
        <taxon>Bacteria</taxon>
        <taxon>Bacillati</taxon>
        <taxon>Bacillota</taxon>
        <taxon>Clostridia</taxon>
        <taxon>Eubacteriales</taxon>
        <taxon>Oscillospiraceae</taxon>
        <taxon>Ruminiclostridium</taxon>
    </lineage>
</organism>
<comment type="caution">
    <text evidence="2">The sequence shown here is derived from an EMBL/GenBank/DDBJ whole genome shotgun (WGS) entry which is preliminary data.</text>
</comment>
<keyword evidence="1" id="KW-1133">Transmembrane helix</keyword>
<proteinExistence type="predicted"/>
<name>F1TH32_9FIRM</name>
<sequence length="34" mass="4013">MDAYFMSRRIAGIIIIVIVFAMILFPYIMSKQME</sequence>
<keyword evidence="1" id="KW-0472">Membrane</keyword>
<keyword evidence="1" id="KW-0812">Transmembrane</keyword>
<keyword evidence="3" id="KW-1185">Reference proteome</keyword>
<dbReference type="EMBL" id="ACXX02000015">
    <property type="protein sequence ID" value="EGD46272.1"/>
    <property type="molecule type" value="Genomic_DNA"/>
</dbReference>
<dbReference type="AlphaFoldDB" id="F1TH32"/>
<evidence type="ECO:0000313" key="2">
    <source>
        <dbReference type="EMBL" id="EGD46272.1"/>
    </source>
</evidence>
<accession>F1TH32</accession>
<dbReference type="STRING" id="588581.Cpap_0884"/>
<reference evidence="2" key="1">
    <citation type="submission" date="2009-07" db="EMBL/GenBank/DDBJ databases">
        <authorList>
            <consortium name="US DOE Joint Genome Institute (JGI-PGF)"/>
            <person name="Lucas S."/>
            <person name="Copeland A."/>
            <person name="Lapidus A."/>
            <person name="Glavina del Rio T."/>
            <person name="Tice H."/>
            <person name="Bruce D."/>
            <person name="Goodwin L."/>
            <person name="Pitluck S."/>
            <person name="Larimer F."/>
            <person name="Land M.L."/>
            <person name="Mouttaki H."/>
            <person name="He Z."/>
            <person name="Zhou J."/>
            <person name="Hemme C.L."/>
        </authorList>
    </citation>
    <scope>NUCLEOTIDE SEQUENCE</scope>
    <source>
        <strain evidence="2">DSM 2782</strain>
    </source>
</reference>
<dbReference type="Proteomes" id="UP000003860">
    <property type="component" value="Unassembled WGS sequence"/>
</dbReference>
<gene>
    <name evidence="2" type="ORF">Cpap_0884</name>
</gene>
<evidence type="ECO:0000256" key="1">
    <source>
        <dbReference type="SAM" id="Phobius"/>
    </source>
</evidence>
<evidence type="ECO:0000313" key="3">
    <source>
        <dbReference type="Proteomes" id="UP000003860"/>
    </source>
</evidence>